<feature type="region of interest" description="Disordered" evidence="1">
    <location>
        <begin position="1"/>
        <end position="35"/>
    </location>
</feature>
<accession>A5APV3</accession>
<dbReference type="AlphaFoldDB" id="A5APV3"/>
<protein>
    <submittedName>
        <fullName evidence="2">Uncharacterized protein</fullName>
    </submittedName>
</protein>
<organism evidence="2">
    <name type="scientific">Vitis vinifera</name>
    <name type="common">Grape</name>
    <dbReference type="NCBI Taxonomy" id="29760"/>
    <lineage>
        <taxon>Eukaryota</taxon>
        <taxon>Viridiplantae</taxon>
        <taxon>Streptophyta</taxon>
        <taxon>Embryophyta</taxon>
        <taxon>Tracheophyta</taxon>
        <taxon>Spermatophyta</taxon>
        <taxon>Magnoliopsida</taxon>
        <taxon>eudicotyledons</taxon>
        <taxon>Gunneridae</taxon>
        <taxon>Pentapetalae</taxon>
        <taxon>rosids</taxon>
        <taxon>Vitales</taxon>
        <taxon>Vitaceae</taxon>
        <taxon>Viteae</taxon>
        <taxon>Vitis</taxon>
    </lineage>
</organism>
<dbReference type="EMBL" id="AM431764">
    <property type="protein sequence ID" value="CAN78169.1"/>
    <property type="molecule type" value="Genomic_DNA"/>
</dbReference>
<proteinExistence type="predicted"/>
<evidence type="ECO:0000313" key="2">
    <source>
        <dbReference type="EMBL" id="CAN78169.1"/>
    </source>
</evidence>
<gene>
    <name evidence="2" type="ORF">VITISV_040081</name>
</gene>
<reference evidence="2" key="1">
    <citation type="journal article" date="2007" name="PLoS ONE">
        <title>The first genome sequence of an elite grapevine cultivar (Pinot noir Vitis vinifera L.): coping with a highly heterozygous genome.</title>
        <authorList>
            <person name="Velasco R."/>
            <person name="Zharkikh A."/>
            <person name="Troggio M."/>
            <person name="Cartwright D.A."/>
            <person name="Cestaro A."/>
            <person name="Pruss D."/>
            <person name="Pindo M."/>
            <person name="FitzGerald L.M."/>
            <person name="Vezzulli S."/>
            <person name="Reid J."/>
            <person name="Malacarne G."/>
            <person name="Iliev D."/>
            <person name="Coppola G."/>
            <person name="Wardell B."/>
            <person name="Micheletti D."/>
            <person name="Macalma T."/>
            <person name="Facci M."/>
            <person name="Mitchell J.T."/>
            <person name="Perazzolli M."/>
            <person name="Eldredge G."/>
            <person name="Gatto P."/>
            <person name="Oyzerski R."/>
            <person name="Moretto M."/>
            <person name="Gutin N."/>
            <person name="Stefanini M."/>
            <person name="Chen Y."/>
            <person name="Segala C."/>
            <person name="Davenport C."/>
            <person name="Dematte L."/>
            <person name="Mraz A."/>
            <person name="Battilana J."/>
            <person name="Stormo K."/>
            <person name="Costa F."/>
            <person name="Tao Q."/>
            <person name="Si-Ammour A."/>
            <person name="Harkins T."/>
            <person name="Lackey A."/>
            <person name="Perbost C."/>
            <person name="Taillon B."/>
            <person name="Stella A."/>
            <person name="Solovyev V."/>
            <person name="Fawcett J.A."/>
            <person name="Sterck L."/>
            <person name="Vandepoele K."/>
            <person name="Grando S.M."/>
            <person name="Toppo S."/>
            <person name="Moser C."/>
            <person name="Lanchbury J."/>
            <person name="Bogden R."/>
            <person name="Skolnick M."/>
            <person name="Sgaramella V."/>
            <person name="Bhatnagar S.K."/>
            <person name="Fontana P."/>
            <person name="Gutin A."/>
            <person name="Van de Peer Y."/>
            <person name="Salamini F."/>
            <person name="Viola R."/>
        </authorList>
    </citation>
    <scope>NUCLEOTIDE SEQUENCE</scope>
</reference>
<evidence type="ECO:0000256" key="1">
    <source>
        <dbReference type="SAM" id="MobiDB-lite"/>
    </source>
</evidence>
<sequence>MGSCTFHPGRNSIRLPPHSTRLPPHSTRMSHIRNSAPPTFHPVTLHLALDAGWERKAFQLPWSDIFGSADSAHPEDFAANFAQCRGFLLKLPDMCDRHL</sequence>
<name>A5APV3_VITVI</name>